<evidence type="ECO:0000256" key="8">
    <source>
        <dbReference type="ARBA" id="ARBA00023288"/>
    </source>
</evidence>
<evidence type="ECO:0000256" key="7">
    <source>
        <dbReference type="ARBA" id="ARBA00023139"/>
    </source>
</evidence>
<keyword evidence="5" id="KW-0732">Signal</keyword>
<dbReference type="SUPFAM" id="SSF56954">
    <property type="entry name" value="Outer membrane efflux proteins (OEP)"/>
    <property type="match status" value="1"/>
</dbReference>
<dbReference type="PANTHER" id="PTHR30203">
    <property type="entry name" value="OUTER MEMBRANE CATION EFFLUX PROTEIN"/>
    <property type="match status" value="1"/>
</dbReference>
<evidence type="ECO:0000256" key="5">
    <source>
        <dbReference type="ARBA" id="ARBA00022729"/>
    </source>
</evidence>
<keyword evidence="6 10" id="KW-0472">Membrane</keyword>
<dbReference type="EMBL" id="AP022038">
    <property type="protein sequence ID" value="BBR37641.1"/>
    <property type="molecule type" value="Genomic_DNA"/>
</dbReference>
<dbReference type="Proteomes" id="UP000515442">
    <property type="component" value="Chromosome"/>
</dbReference>
<evidence type="ECO:0000313" key="11">
    <source>
        <dbReference type="EMBL" id="BBR37641.1"/>
    </source>
</evidence>
<evidence type="ECO:0000256" key="1">
    <source>
        <dbReference type="ARBA" id="ARBA00004370"/>
    </source>
</evidence>
<evidence type="ECO:0000256" key="9">
    <source>
        <dbReference type="ARBA" id="ARBA00037313"/>
    </source>
</evidence>
<evidence type="ECO:0000313" key="12">
    <source>
        <dbReference type="Proteomes" id="UP000515442"/>
    </source>
</evidence>
<comment type="similarity">
    <text evidence="2 10">Belongs to the outer membrane factor (OMF) (TC 1.B.17) family.</text>
</comment>
<dbReference type="InterPro" id="IPR010131">
    <property type="entry name" value="MdtP/NodT-like"/>
</dbReference>
<dbReference type="AlphaFoldDB" id="A0A6S5CCH3"/>
<dbReference type="PROSITE" id="PS51257">
    <property type="entry name" value="PROKAR_LIPOPROTEIN"/>
    <property type="match status" value="1"/>
</dbReference>
<evidence type="ECO:0000256" key="2">
    <source>
        <dbReference type="ARBA" id="ARBA00007613"/>
    </source>
</evidence>
<keyword evidence="8 10" id="KW-0449">Lipoprotein</keyword>
<keyword evidence="7 10" id="KW-0564">Palmitate</keyword>
<gene>
    <name evidence="11" type="ORF">WP3W19E03_01660</name>
</gene>
<protein>
    <submittedName>
        <fullName evidence="11">Multidrug resistance protein</fullName>
    </submittedName>
</protein>
<dbReference type="GO" id="GO:0015562">
    <property type="term" value="F:efflux transmembrane transporter activity"/>
    <property type="evidence" value="ECO:0007669"/>
    <property type="project" value="InterPro"/>
</dbReference>
<evidence type="ECO:0000256" key="6">
    <source>
        <dbReference type="ARBA" id="ARBA00023136"/>
    </source>
</evidence>
<dbReference type="NCBIfam" id="TIGR01845">
    <property type="entry name" value="outer_NodT"/>
    <property type="match status" value="1"/>
</dbReference>
<evidence type="ECO:0000256" key="10">
    <source>
        <dbReference type="RuleBase" id="RU362097"/>
    </source>
</evidence>
<sequence length="481" mass="52123">MSFLSRDVADNHSQGWRVCCWSLFALLSGCAHQPDLPSDALASADTLEHSKSLLATRQDSWPQSSWWQRYRDNQLDQLIQEALHNAPSLAIAQARLRSAEGMARQAGASEMPQLSVSGDVTRQRVSYNYSSLPPHGWNTFGSGMANFSYEFDFWGKNRATVEAARSTLAASEAEQADAERVLVSALMQSYVELARLYANRDTAAEALKIRSETVSLFQQRYNNGLETPGSVRQVESLKASAEQELLGMEETIVLQSHAIAALLGKGPDRGLTLQRPTLAMTSVFGLPDSAGIDLLGHRPDVTAARWRVEAAAQQVGVAETLFYPNVSLSAFFGNQSMGLDKLLESGSQTAGVGGALYLPIFTGGKLEGQLDSARGRYQEAVAQYNQTLTQAMQQVADAVTSQDALKARLIQSRTAVDAAEDAYRIANNRYKGGLSTYLDVLSAEAALLQSRQVLVNMQARALSIDVSLVHALGAGYSVAHS</sequence>
<comment type="function">
    <text evidence="9">Could be involved in resistance to puromycin, acriflavine and tetraphenylarsonium chloride.</text>
</comment>
<evidence type="ECO:0000256" key="3">
    <source>
        <dbReference type="ARBA" id="ARBA00022452"/>
    </source>
</evidence>
<name>A0A6S5CCH3_AERVE</name>
<dbReference type="GO" id="GO:0009279">
    <property type="term" value="C:cell outer membrane"/>
    <property type="evidence" value="ECO:0007669"/>
    <property type="project" value="UniProtKB-SubCell"/>
</dbReference>
<organism evidence="11 12">
    <name type="scientific">Aeromonas veronii</name>
    <dbReference type="NCBI Taxonomy" id="654"/>
    <lineage>
        <taxon>Bacteria</taxon>
        <taxon>Pseudomonadati</taxon>
        <taxon>Pseudomonadota</taxon>
        <taxon>Gammaproteobacteria</taxon>
        <taxon>Aeromonadales</taxon>
        <taxon>Aeromonadaceae</taxon>
        <taxon>Aeromonas</taxon>
    </lineage>
</organism>
<dbReference type="Gene3D" id="1.20.1600.10">
    <property type="entry name" value="Outer membrane efflux proteins (OEP)"/>
    <property type="match status" value="1"/>
</dbReference>
<comment type="subcellular location">
    <subcellularLocation>
        <location evidence="10">Cell outer membrane</location>
        <topology evidence="10">Lipid-anchor</topology>
    </subcellularLocation>
    <subcellularLocation>
        <location evidence="1">Membrane</location>
    </subcellularLocation>
</comment>
<keyword evidence="3 10" id="KW-1134">Transmembrane beta strand</keyword>
<evidence type="ECO:0000256" key="4">
    <source>
        <dbReference type="ARBA" id="ARBA00022692"/>
    </source>
</evidence>
<dbReference type="PANTHER" id="PTHR30203:SF20">
    <property type="entry name" value="MULTIDRUG RESISTANCE OUTER MEMBRANE PROTEIN MDTP-RELATED"/>
    <property type="match status" value="1"/>
</dbReference>
<reference evidence="11 12" key="1">
    <citation type="submission" date="2019-12" db="EMBL/GenBank/DDBJ databases">
        <title>complete genome sequences of Aeromonas veronii str. WP3-W19-ESBL-03 isolated from wastewater treatment plant effluent.</title>
        <authorList>
            <person name="Sekizuka T."/>
            <person name="Itokawa K."/>
            <person name="Yatsu K."/>
            <person name="Inamine Y."/>
            <person name="Kuroda M."/>
        </authorList>
    </citation>
    <scope>NUCLEOTIDE SEQUENCE [LARGE SCALE GENOMIC DNA]</scope>
    <source>
        <strain evidence="11 12">WP3-W19-ESBL-03</strain>
    </source>
</reference>
<dbReference type="RefSeq" id="WP_182938650.1">
    <property type="nucleotide sequence ID" value="NZ_AP022038.1"/>
</dbReference>
<dbReference type="Gene3D" id="2.20.200.10">
    <property type="entry name" value="Outer membrane efflux proteins (OEP)"/>
    <property type="match status" value="1"/>
</dbReference>
<dbReference type="Pfam" id="PF02321">
    <property type="entry name" value="OEP"/>
    <property type="match status" value="2"/>
</dbReference>
<proteinExistence type="inferred from homology"/>
<dbReference type="InterPro" id="IPR003423">
    <property type="entry name" value="OMP_efflux"/>
</dbReference>
<accession>A0A6S5CCH3</accession>
<keyword evidence="4 10" id="KW-0812">Transmembrane</keyword>